<organism evidence="2 3">
    <name type="scientific">Corynebacterium matruchotii ATCC 33806</name>
    <dbReference type="NCBI Taxonomy" id="566549"/>
    <lineage>
        <taxon>Bacteria</taxon>
        <taxon>Bacillati</taxon>
        <taxon>Actinomycetota</taxon>
        <taxon>Actinomycetes</taxon>
        <taxon>Mycobacteriales</taxon>
        <taxon>Corynebacteriaceae</taxon>
        <taxon>Corynebacterium</taxon>
    </lineage>
</organism>
<dbReference type="HOGENOM" id="CLU_2786839_0_0_11"/>
<proteinExistence type="predicted"/>
<accession>C0E555</accession>
<feature type="compositionally biased region" description="Polar residues" evidence="1">
    <location>
        <begin position="57"/>
        <end position="68"/>
    </location>
</feature>
<reference evidence="2 3" key="1">
    <citation type="submission" date="2009-01" db="EMBL/GenBank/DDBJ databases">
        <authorList>
            <person name="Fulton L."/>
            <person name="Clifton S."/>
            <person name="Chinwalla A.T."/>
            <person name="Mitreva M."/>
            <person name="Sodergren E."/>
            <person name="Weinstock G."/>
            <person name="Clifton S."/>
            <person name="Dooling D.J."/>
            <person name="Fulton B."/>
            <person name="Minx P."/>
            <person name="Pepin K.H."/>
            <person name="Johnson M."/>
            <person name="Bhonagiri V."/>
            <person name="Nash W.E."/>
            <person name="Mardis E.R."/>
            <person name="Wilson R.K."/>
        </authorList>
    </citation>
    <scope>NUCLEOTIDE SEQUENCE [LARGE SCALE GENOMIC DNA]</scope>
    <source>
        <strain evidence="2 3">ATCC 33806</strain>
    </source>
</reference>
<dbReference type="EMBL" id="ACEB01000031">
    <property type="protein sequence ID" value="EEG26240.1"/>
    <property type="molecule type" value="Genomic_DNA"/>
</dbReference>
<evidence type="ECO:0000256" key="1">
    <source>
        <dbReference type="SAM" id="MobiDB-lite"/>
    </source>
</evidence>
<feature type="region of interest" description="Disordered" evidence="1">
    <location>
        <begin position="49"/>
        <end position="68"/>
    </location>
</feature>
<evidence type="ECO:0000313" key="2">
    <source>
        <dbReference type="EMBL" id="EEG26240.1"/>
    </source>
</evidence>
<dbReference type="NCBIfam" id="NF033938">
    <property type="entry name" value="porH_2"/>
    <property type="match status" value="1"/>
</dbReference>
<dbReference type="Proteomes" id="UP000006247">
    <property type="component" value="Unassembled WGS sequence"/>
</dbReference>
<sequence>MLAPLEESIFMDYGQIAEQLGNFKKFAEAIGGIFTELPKFLNNLDSFVGGGRGSSELGETSSILGSSK</sequence>
<dbReference type="AlphaFoldDB" id="C0E555"/>
<evidence type="ECO:0000313" key="3">
    <source>
        <dbReference type="Proteomes" id="UP000006247"/>
    </source>
</evidence>
<comment type="caution">
    <text evidence="2">The sequence shown here is derived from an EMBL/GenBank/DDBJ whole genome shotgun (WGS) entry which is preliminary data.</text>
</comment>
<gene>
    <name evidence="2" type="ORF">CORMATOL_02131</name>
</gene>
<name>C0E555_9CORY</name>
<protein>
    <submittedName>
        <fullName evidence="2">Uncharacterized protein</fullName>
    </submittedName>
</protein>